<evidence type="ECO:0000259" key="4">
    <source>
        <dbReference type="PROSITE" id="PS50102"/>
    </source>
</evidence>
<proteinExistence type="predicted"/>
<dbReference type="Proteomes" id="UP001362999">
    <property type="component" value="Unassembled WGS sequence"/>
</dbReference>
<sequence length="463" mass="49729">MVHTPSLSGPIFKFSRETNAVSVENIPQNVNRLEALALFSTLIGDIRTSRDSDDALEITFFTADSARKALCMNGYNIAGSPLVVSPVVRAASPLPSHGGQQVKRTDTRRNLYVLGVPFGMTNQSLAALFTPHGTVSHCVILATLDSASRRRGFVVMSSHEEARQAMAALGRTSKTGNGMDISWAVVQRSKGFLDGGDRAGIAHPPPGSLPSPPVPEEKKMSPEQALPILSAVPTQVLLLANLPSLLFGSEDDLRGLVCPFGIVKSLRIVHLPDLVPSAISGSLMFSTTHPASKKAITAAIVHYTSFNAAQDASRALNGESYAGCTVRAVYLVDPEAEPASVPDSPLLVQTAFSTQNNMSLANYPLCRSFAPAAASHCGPSTHKPLFDGRNVGNQVLTGVEHGFRPLGRQYRSPELLQQQFYATVPFPQFESPSTYGANELLSSRWNPDTVYVRTPSRDIGYYV</sequence>
<dbReference type="InterPro" id="IPR012677">
    <property type="entry name" value="Nucleotide-bd_a/b_plait_sf"/>
</dbReference>
<dbReference type="InterPro" id="IPR000504">
    <property type="entry name" value="RRM_dom"/>
</dbReference>
<dbReference type="CDD" id="cd00590">
    <property type="entry name" value="RRM_SF"/>
    <property type="match status" value="3"/>
</dbReference>
<feature type="region of interest" description="Disordered" evidence="3">
    <location>
        <begin position="198"/>
        <end position="219"/>
    </location>
</feature>
<dbReference type="GO" id="GO:0005634">
    <property type="term" value="C:nucleus"/>
    <property type="evidence" value="ECO:0007669"/>
    <property type="project" value="TreeGrafter"/>
</dbReference>
<keyword evidence="1 2" id="KW-0694">RNA-binding</keyword>
<gene>
    <name evidence="5" type="ORF">R3P38DRAFT_3177078</name>
</gene>
<name>A0AAW0D0C7_9AGAR</name>
<feature type="compositionally biased region" description="Pro residues" evidence="3">
    <location>
        <begin position="203"/>
        <end position="214"/>
    </location>
</feature>
<dbReference type="PROSITE" id="PS50102">
    <property type="entry name" value="RRM"/>
    <property type="match status" value="1"/>
</dbReference>
<evidence type="ECO:0000313" key="5">
    <source>
        <dbReference type="EMBL" id="KAK7044848.1"/>
    </source>
</evidence>
<feature type="domain" description="RRM" evidence="4">
    <location>
        <begin position="109"/>
        <end position="186"/>
    </location>
</feature>
<dbReference type="Gene3D" id="3.30.70.330">
    <property type="match status" value="3"/>
</dbReference>
<accession>A0AAW0D0C7</accession>
<dbReference type="InterPro" id="IPR050502">
    <property type="entry name" value="Euk_RNA-bind_prot"/>
</dbReference>
<dbReference type="AlphaFoldDB" id="A0AAW0D0C7"/>
<dbReference type="SMART" id="SM00360">
    <property type="entry name" value="RRM"/>
    <property type="match status" value="3"/>
</dbReference>
<dbReference type="GO" id="GO:0003729">
    <property type="term" value="F:mRNA binding"/>
    <property type="evidence" value="ECO:0007669"/>
    <property type="project" value="TreeGrafter"/>
</dbReference>
<dbReference type="SUPFAM" id="SSF54928">
    <property type="entry name" value="RNA-binding domain, RBD"/>
    <property type="match status" value="2"/>
</dbReference>
<organism evidence="5 6">
    <name type="scientific">Favolaschia claudopus</name>
    <dbReference type="NCBI Taxonomy" id="2862362"/>
    <lineage>
        <taxon>Eukaryota</taxon>
        <taxon>Fungi</taxon>
        <taxon>Dikarya</taxon>
        <taxon>Basidiomycota</taxon>
        <taxon>Agaricomycotina</taxon>
        <taxon>Agaricomycetes</taxon>
        <taxon>Agaricomycetidae</taxon>
        <taxon>Agaricales</taxon>
        <taxon>Marasmiineae</taxon>
        <taxon>Mycenaceae</taxon>
        <taxon>Favolaschia</taxon>
    </lineage>
</organism>
<dbReference type="InterPro" id="IPR035979">
    <property type="entry name" value="RBD_domain_sf"/>
</dbReference>
<comment type="caution">
    <text evidence="5">The sequence shown here is derived from an EMBL/GenBank/DDBJ whole genome shotgun (WGS) entry which is preliminary data.</text>
</comment>
<keyword evidence="6" id="KW-1185">Reference proteome</keyword>
<protein>
    <submittedName>
        <fullName evidence="5">RRM domain-containing protein</fullName>
    </submittedName>
</protein>
<dbReference type="Pfam" id="PF00076">
    <property type="entry name" value="RRM_1"/>
    <property type="match status" value="1"/>
</dbReference>
<evidence type="ECO:0000313" key="6">
    <source>
        <dbReference type="Proteomes" id="UP001362999"/>
    </source>
</evidence>
<dbReference type="PANTHER" id="PTHR48025">
    <property type="entry name" value="OS02G0815200 PROTEIN"/>
    <property type="match status" value="1"/>
</dbReference>
<evidence type="ECO:0000256" key="1">
    <source>
        <dbReference type="ARBA" id="ARBA00022884"/>
    </source>
</evidence>
<evidence type="ECO:0000256" key="3">
    <source>
        <dbReference type="SAM" id="MobiDB-lite"/>
    </source>
</evidence>
<dbReference type="PANTHER" id="PTHR48025:SF1">
    <property type="entry name" value="RRM DOMAIN-CONTAINING PROTEIN"/>
    <property type="match status" value="1"/>
</dbReference>
<reference evidence="5 6" key="1">
    <citation type="journal article" date="2024" name="J Genomics">
        <title>Draft genome sequencing and assembly of Favolaschia claudopus CIRM-BRFM 2984 isolated from oak limbs.</title>
        <authorList>
            <person name="Navarro D."/>
            <person name="Drula E."/>
            <person name="Chaduli D."/>
            <person name="Cazenave R."/>
            <person name="Ahrendt S."/>
            <person name="Wang J."/>
            <person name="Lipzen A."/>
            <person name="Daum C."/>
            <person name="Barry K."/>
            <person name="Grigoriev I.V."/>
            <person name="Favel A."/>
            <person name="Rosso M.N."/>
            <person name="Martin F."/>
        </authorList>
    </citation>
    <scope>NUCLEOTIDE SEQUENCE [LARGE SCALE GENOMIC DNA]</scope>
    <source>
        <strain evidence="5 6">CIRM-BRFM 2984</strain>
    </source>
</reference>
<dbReference type="EMBL" id="JAWWNJ010000011">
    <property type="protein sequence ID" value="KAK7044848.1"/>
    <property type="molecule type" value="Genomic_DNA"/>
</dbReference>
<evidence type="ECO:0000256" key="2">
    <source>
        <dbReference type="PROSITE-ProRule" id="PRU00176"/>
    </source>
</evidence>